<evidence type="ECO:0000256" key="1">
    <source>
        <dbReference type="ARBA" id="ARBA00023015"/>
    </source>
</evidence>
<evidence type="ECO:0000259" key="3">
    <source>
        <dbReference type="PROSITE" id="PS50112"/>
    </source>
</evidence>
<keyword evidence="2" id="KW-0804">Transcription</keyword>
<dbReference type="Pfam" id="PF15915">
    <property type="entry name" value="BAT"/>
    <property type="match status" value="1"/>
</dbReference>
<dbReference type="PANTHER" id="PTHR34236">
    <property type="entry name" value="DIMETHYL SULFOXIDE REDUCTASE TRANSCRIPTIONAL ACTIVATOR"/>
    <property type="match status" value="1"/>
</dbReference>
<evidence type="ECO:0000313" key="5">
    <source>
        <dbReference type="EMBL" id="UPV73039.1"/>
    </source>
</evidence>
<dbReference type="GeneID" id="72185694"/>
<dbReference type="Gene3D" id="3.30.450.20">
    <property type="entry name" value="PAS domain"/>
    <property type="match status" value="1"/>
</dbReference>
<dbReference type="SMART" id="SM00091">
    <property type="entry name" value="PAS"/>
    <property type="match status" value="1"/>
</dbReference>
<dbReference type="InterPro" id="IPR007050">
    <property type="entry name" value="HTH_bacterioopsin"/>
</dbReference>
<dbReference type="Pfam" id="PF04967">
    <property type="entry name" value="HTH_10"/>
    <property type="match status" value="1"/>
</dbReference>
<dbReference type="KEGG" id="halx:M0R89_10805"/>
<sequence>MRDTDTQTTRPEYTRQLEAIVESSTDAILVKDTEGRYQFANEAAASFLDREVDDMLGRTDRELFGAEVARELRDRERRVLDDETTATFEEALPVDDGERVFETTCSPYYDSSGDLAGTVSICRDVTEREVRERTLKDQRDELATLDRINEVAQEVVRTLIGEPSREEIERAVCDRLVETELYKTAWVGEPDPADEKMTELVGAGLNDAVHSLVEIIDVSEESAGPAARAYHGGEPQVIDDVGNDETLPAEMQAGLLDLGYNSGIVVPIRYGDTTYGLLGVGTERQSAFSQREVDAFDVLGEVIGFAIGAVKHRRLALSDTVVELTFRLTDRDSFYVAASEQLDCTVRLEGMTAGPAGRLLFYDAVSGTDPDAIFEFAEDWDGVENVRLVSEHGDEALFEFTMSGSSLVLTLSEHGAKTKAATSENGEGTVVAELPSDADVRSVVERVRAKYPGVELAAKRETERDLQTAREFRRDLDQRLTDAQRTALRASYFAGYYEWPRDSTAEEVAEALGISSPTFHQHIRKAQQELLAAFFDRNGDRP</sequence>
<dbReference type="Pfam" id="PF08448">
    <property type="entry name" value="PAS_4"/>
    <property type="match status" value="1"/>
</dbReference>
<dbReference type="PROSITE" id="PS50112">
    <property type="entry name" value="PAS"/>
    <property type="match status" value="1"/>
</dbReference>
<dbReference type="InterPro" id="IPR035965">
    <property type="entry name" value="PAS-like_dom_sf"/>
</dbReference>
<feature type="domain" description="PAS" evidence="3">
    <location>
        <begin position="13"/>
        <end position="83"/>
    </location>
</feature>
<dbReference type="SUPFAM" id="SSF55781">
    <property type="entry name" value="GAF domain-like"/>
    <property type="match status" value="1"/>
</dbReference>
<dbReference type="InterPro" id="IPR031803">
    <property type="entry name" value="BAT_GAF/HTH-assoc"/>
</dbReference>
<dbReference type="NCBIfam" id="TIGR00229">
    <property type="entry name" value="sensory_box"/>
    <property type="match status" value="1"/>
</dbReference>
<dbReference type="InterPro" id="IPR013656">
    <property type="entry name" value="PAS_4"/>
</dbReference>
<keyword evidence="1" id="KW-0805">Transcription regulation</keyword>
<dbReference type="Gene3D" id="1.10.10.10">
    <property type="entry name" value="Winged helix-like DNA-binding domain superfamily/Winged helix DNA-binding domain"/>
    <property type="match status" value="1"/>
</dbReference>
<reference evidence="5 6" key="1">
    <citation type="submission" date="2022-04" db="EMBL/GenBank/DDBJ databases">
        <title>Diverse halophilic archaea isolated from saline environments.</title>
        <authorList>
            <person name="Cui H.-L."/>
        </authorList>
    </citation>
    <scope>NUCLEOTIDE SEQUENCE [LARGE SCALE GENOMIC DNA]</scope>
    <source>
        <strain evidence="5 6">XZYJT49</strain>
    </source>
</reference>
<dbReference type="PROSITE" id="PS50113">
    <property type="entry name" value="PAC"/>
    <property type="match status" value="1"/>
</dbReference>
<dbReference type="EMBL" id="CP096659">
    <property type="protein sequence ID" value="UPV73039.1"/>
    <property type="molecule type" value="Genomic_DNA"/>
</dbReference>
<accession>A0A8U0HQ99</accession>
<organism evidence="5 6">
    <name type="scientific">Halorussus limi</name>
    <dbReference type="NCBI Taxonomy" id="2938695"/>
    <lineage>
        <taxon>Archaea</taxon>
        <taxon>Methanobacteriati</taxon>
        <taxon>Methanobacteriota</taxon>
        <taxon>Stenosarchaea group</taxon>
        <taxon>Halobacteria</taxon>
        <taxon>Halobacteriales</taxon>
        <taxon>Haladaptataceae</taxon>
        <taxon>Halorussus</taxon>
    </lineage>
</organism>
<feature type="domain" description="PAC" evidence="4">
    <location>
        <begin position="86"/>
        <end position="137"/>
    </location>
</feature>
<dbReference type="SUPFAM" id="SSF88659">
    <property type="entry name" value="Sigma3 and sigma4 domains of RNA polymerase sigma factors"/>
    <property type="match status" value="1"/>
</dbReference>
<dbReference type="InterPro" id="IPR029016">
    <property type="entry name" value="GAF-like_dom_sf"/>
</dbReference>
<dbReference type="InterPro" id="IPR013324">
    <property type="entry name" value="RNA_pol_sigma_r3/r4-like"/>
</dbReference>
<dbReference type="InterPro" id="IPR000014">
    <property type="entry name" value="PAS"/>
</dbReference>
<gene>
    <name evidence="5" type="ORF">M0R89_10805</name>
</gene>
<dbReference type="InterPro" id="IPR036388">
    <property type="entry name" value="WH-like_DNA-bd_sf"/>
</dbReference>
<evidence type="ECO:0000259" key="4">
    <source>
        <dbReference type="PROSITE" id="PS50113"/>
    </source>
</evidence>
<evidence type="ECO:0000256" key="2">
    <source>
        <dbReference type="ARBA" id="ARBA00023163"/>
    </source>
</evidence>
<dbReference type="CDD" id="cd00130">
    <property type="entry name" value="PAS"/>
    <property type="match status" value="1"/>
</dbReference>
<keyword evidence="6" id="KW-1185">Reference proteome</keyword>
<dbReference type="RefSeq" id="WP_248649097.1">
    <property type="nucleotide sequence ID" value="NZ_CP096659.1"/>
</dbReference>
<dbReference type="PANTHER" id="PTHR34236:SF1">
    <property type="entry name" value="DIMETHYL SULFOXIDE REDUCTASE TRANSCRIPTIONAL ACTIVATOR"/>
    <property type="match status" value="1"/>
</dbReference>
<protein>
    <submittedName>
        <fullName evidence="5">PAS domain-containing protein</fullName>
    </submittedName>
</protein>
<name>A0A8U0HQ99_9EURY</name>
<dbReference type="InterPro" id="IPR003018">
    <property type="entry name" value="GAF"/>
</dbReference>
<dbReference type="Pfam" id="PF13185">
    <property type="entry name" value="GAF_2"/>
    <property type="match status" value="1"/>
</dbReference>
<dbReference type="Proteomes" id="UP000830729">
    <property type="component" value="Chromosome"/>
</dbReference>
<evidence type="ECO:0000313" key="6">
    <source>
        <dbReference type="Proteomes" id="UP000830729"/>
    </source>
</evidence>
<dbReference type="Gene3D" id="3.30.450.40">
    <property type="match status" value="1"/>
</dbReference>
<proteinExistence type="predicted"/>
<dbReference type="AlphaFoldDB" id="A0A8U0HQ99"/>
<dbReference type="SUPFAM" id="SSF55785">
    <property type="entry name" value="PYP-like sensor domain (PAS domain)"/>
    <property type="match status" value="1"/>
</dbReference>
<dbReference type="InterPro" id="IPR000700">
    <property type="entry name" value="PAS-assoc_C"/>
</dbReference>